<name>A0A9R1VVH0_LACSA</name>
<dbReference type="Proteomes" id="UP000235145">
    <property type="component" value="Unassembled WGS sequence"/>
</dbReference>
<protein>
    <submittedName>
        <fullName evidence="1">Uncharacterized protein</fullName>
    </submittedName>
</protein>
<dbReference type="AlphaFoldDB" id="A0A9R1VVH0"/>
<evidence type="ECO:0000313" key="1">
    <source>
        <dbReference type="EMBL" id="KAJ0212683.1"/>
    </source>
</evidence>
<comment type="caution">
    <text evidence="1">The sequence shown here is derived from an EMBL/GenBank/DDBJ whole genome shotgun (WGS) entry which is preliminary data.</text>
</comment>
<dbReference type="EMBL" id="NBSK02000004">
    <property type="protein sequence ID" value="KAJ0212683.1"/>
    <property type="molecule type" value="Genomic_DNA"/>
</dbReference>
<accession>A0A9R1VVH0</accession>
<gene>
    <name evidence="1" type="ORF">LSAT_V11C400224290</name>
</gene>
<sequence>MLLFISYGYPFFNRDLLCVYRLEINERRLMHTTPVFIVFSLSPTSRMSFLLSKIKPTINTFCGWNSSTSMYMPTTFLNTSMMHLHVPLPSKKPFGSDLISSLNSELIYHIIMNELL</sequence>
<organism evidence="1 2">
    <name type="scientific">Lactuca sativa</name>
    <name type="common">Garden lettuce</name>
    <dbReference type="NCBI Taxonomy" id="4236"/>
    <lineage>
        <taxon>Eukaryota</taxon>
        <taxon>Viridiplantae</taxon>
        <taxon>Streptophyta</taxon>
        <taxon>Embryophyta</taxon>
        <taxon>Tracheophyta</taxon>
        <taxon>Spermatophyta</taxon>
        <taxon>Magnoliopsida</taxon>
        <taxon>eudicotyledons</taxon>
        <taxon>Gunneridae</taxon>
        <taxon>Pentapetalae</taxon>
        <taxon>asterids</taxon>
        <taxon>campanulids</taxon>
        <taxon>Asterales</taxon>
        <taxon>Asteraceae</taxon>
        <taxon>Cichorioideae</taxon>
        <taxon>Cichorieae</taxon>
        <taxon>Lactucinae</taxon>
        <taxon>Lactuca</taxon>
    </lineage>
</organism>
<keyword evidence="2" id="KW-1185">Reference proteome</keyword>
<evidence type="ECO:0000313" key="2">
    <source>
        <dbReference type="Proteomes" id="UP000235145"/>
    </source>
</evidence>
<reference evidence="1 2" key="1">
    <citation type="journal article" date="2017" name="Nat. Commun.">
        <title>Genome assembly with in vitro proximity ligation data and whole-genome triplication in lettuce.</title>
        <authorList>
            <person name="Reyes-Chin-Wo S."/>
            <person name="Wang Z."/>
            <person name="Yang X."/>
            <person name="Kozik A."/>
            <person name="Arikit S."/>
            <person name="Song C."/>
            <person name="Xia L."/>
            <person name="Froenicke L."/>
            <person name="Lavelle D.O."/>
            <person name="Truco M.J."/>
            <person name="Xia R."/>
            <person name="Zhu S."/>
            <person name="Xu C."/>
            <person name="Xu H."/>
            <person name="Xu X."/>
            <person name="Cox K."/>
            <person name="Korf I."/>
            <person name="Meyers B.C."/>
            <person name="Michelmore R.W."/>
        </authorList>
    </citation>
    <scope>NUCLEOTIDE SEQUENCE [LARGE SCALE GENOMIC DNA]</scope>
    <source>
        <strain evidence="2">cv. Salinas</strain>
        <tissue evidence="1">Seedlings</tissue>
    </source>
</reference>
<proteinExistence type="predicted"/>